<reference evidence="2 3" key="1">
    <citation type="submission" date="2020-07" db="EMBL/GenBank/DDBJ databases">
        <title>Roseicoccus Jingziensis gen. nov., sp. nov., isolated from coastal seawater.</title>
        <authorList>
            <person name="Feng X."/>
        </authorList>
    </citation>
    <scope>NUCLEOTIDE SEQUENCE [LARGE SCALE GENOMIC DNA]</scope>
    <source>
        <strain evidence="2 3">N1E253</strain>
    </source>
</reference>
<dbReference type="SUPFAM" id="SSF51556">
    <property type="entry name" value="Metallo-dependent hydrolases"/>
    <property type="match status" value="1"/>
</dbReference>
<dbReference type="PANTHER" id="PTHR10443:SF12">
    <property type="entry name" value="DIPEPTIDASE"/>
    <property type="match status" value="1"/>
</dbReference>
<dbReference type="Pfam" id="PF01244">
    <property type="entry name" value="Peptidase_M19"/>
    <property type="match status" value="1"/>
</dbReference>
<accession>A0A851GN46</accession>
<dbReference type="AlphaFoldDB" id="A0A851GN46"/>
<dbReference type="GO" id="GO:0006508">
    <property type="term" value="P:proteolysis"/>
    <property type="evidence" value="ECO:0007669"/>
    <property type="project" value="InterPro"/>
</dbReference>
<feature type="chain" id="PRO_5032611912" evidence="1">
    <location>
        <begin position="21"/>
        <end position="413"/>
    </location>
</feature>
<evidence type="ECO:0000256" key="1">
    <source>
        <dbReference type="SAM" id="SignalP"/>
    </source>
</evidence>
<name>A0A851GN46_9BACT</name>
<sequence>MKQLIAPILLAGFFAGFSHASEESKTWPATDKAKKFVKDTIVIDMFASPHGTGWTEDKHFHNYLNRARGAGITGSEMTLAAGSYTFDQFLNEHYQYRRVMAQTPGKYVFVRSIRDIEHAHITGKTAVIWNSQTATILDGDLKKIPALKEMGLASMILSYNDLFRTGSGSLAEYNGNTTGVTAWGLSIVDELVKYGIIVDLSHMGPLTTKGIMDHMDKNHPGVPYVFTHSLPAGLYKDVPKATPKGCYRNISDEEAKRAAKSGGYVSPTFTEWMMDGIWPDDITPAHCADMIDYYVKLVGVDHVGIATDDMFTLKPTMNFVNANPNLYNDGGYMVKAFKAGADGCGELAKILPAITDELWKRGYKNEDLVKIYGGNKMRVFQQVWEGVSPKQQKADEADRIKLRKELKQRFESR</sequence>
<proteinExistence type="predicted"/>
<keyword evidence="1" id="KW-0732">Signal</keyword>
<evidence type="ECO:0000313" key="2">
    <source>
        <dbReference type="EMBL" id="NWK55544.1"/>
    </source>
</evidence>
<dbReference type="EMBL" id="JACBAZ010000002">
    <property type="protein sequence ID" value="NWK55544.1"/>
    <property type="molecule type" value="Genomic_DNA"/>
</dbReference>
<dbReference type="InterPro" id="IPR032466">
    <property type="entry name" value="Metal_Hydrolase"/>
</dbReference>
<dbReference type="Proteomes" id="UP000557872">
    <property type="component" value="Unassembled WGS sequence"/>
</dbReference>
<evidence type="ECO:0000313" key="3">
    <source>
        <dbReference type="Proteomes" id="UP000557872"/>
    </source>
</evidence>
<dbReference type="Gene3D" id="3.20.20.140">
    <property type="entry name" value="Metal-dependent hydrolases"/>
    <property type="match status" value="1"/>
</dbReference>
<dbReference type="GO" id="GO:0070573">
    <property type="term" value="F:metallodipeptidase activity"/>
    <property type="evidence" value="ECO:0007669"/>
    <property type="project" value="InterPro"/>
</dbReference>
<protein>
    <submittedName>
        <fullName evidence="2">Membrane dipeptidase</fullName>
    </submittedName>
</protein>
<organism evidence="2 3">
    <name type="scientific">Oceaniferula marina</name>
    <dbReference type="NCBI Taxonomy" id="2748318"/>
    <lineage>
        <taxon>Bacteria</taxon>
        <taxon>Pseudomonadati</taxon>
        <taxon>Verrucomicrobiota</taxon>
        <taxon>Verrucomicrobiia</taxon>
        <taxon>Verrucomicrobiales</taxon>
        <taxon>Verrucomicrobiaceae</taxon>
        <taxon>Oceaniferula</taxon>
    </lineage>
</organism>
<dbReference type="PROSITE" id="PS51365">
    <property type="entry name" value="RENAL_DIPEPTIDASE_2"/>
    <property type="match status" value="1"/>
</dbReference>
<dbReference type="PANTHER" id="PTHR10443">
    <property type="entry name" value="MICROSOMAL DIPEPTIDASE"/>
    <property type="match status" value="1"/>
</dbReference>
<gene>
    <name evidence="2" type="ORF">HW115_07970</name>
</gene>
<keyword evidence="3" id="KW-1185">Reference proteome</keyword>
<dbReference type="RefSeq" id="WP_178932055.1">
    <property type="nucleotide sequence ID" value="NZ_JACBAZ010000002.1"/>
</dbReference>
<comment type="caution">
    <text evidence="2">The sequence shown here is derived from an EMBL/GenBank/DDBJ whole genome shotgun (WGS) entry which is preliminary data.</text>
</comment>
<dbReference type="InterPro" id="IPR008257">
    <property type="entry name" value="Pept_M19"/>
</dbReference>
<feature type="signal peptide" evidence="1">
    <location>
        <begin position="1"/>
        <end position="20"/>
    </location>
</feature>